<dbReference type="AlphaFoldDB" id="A0A383R5I0"/>
<organism evidence="2 3">
    <name type="scientific">Paenibacillus alvei</name>
    <name type="common">Bacillus alvei</name>
    <dbReference type="NCBI Taxonomy" id="44250"/>
    <lineage>
        <taxon>Bacteria</taxon>
        <taxon>Bacillati</taxon>
        <taxon>Bacillota</taxon>
        <taxon>Bacilli</taxon>
        <taxon>Bacillales</taxon>
        <taxon>Paenibacillaceae</taxon>
        <taxon>Paenibacillus</taxon>
    </lineage>
</organism>
<reference evidence="3" key="1">
    <citation type="submission" date="2018-08" db="EMBL/GenBank/DDBJ databases">
        <authorList>
            <person name="Chevrot R."/>
        </authorList>
    </citation>
    <scope>NUCLEOTIDE SEQUENCE [LARGE SCALE GENOMIC DNA]</scope>
</reference>
<feature type="chain" id="PRO_5038447903" evidence="1">
    <location>
        <begin position="19"/>
        <end position="216"/>
    </location>
</feature>
<dbReference type="EMBL" id="LS992241">
    <property type="protein sequence ID" value="SYX81921.1"/>
    <property type="molecule type" value="Genomic_DNA"/>
</dbReference>
<accession>A0A383R5I0</accession>
<protein>
    <submittedName>
        <fullName evidence="2">Uncharacterized protein</fullName>
    </submittedName>
</protein>
<keyword evidence="1" id="KW-0732">Signal</keyword>
<dbReference type="RefSeq" id="WP_138184454.1">
    <property type="nucleotide sequence ID" value="NZ_LS992241.1"/>
</dbReference>
<evidence type="ECO:0000313" key="3">
    <source>
        <dbReference type="Proteomes" id="UP000304148"/>
    </source>
</evidence>
<evidence type="ECO:0000256" key="1">
    <source>
        <dbReference type="SAM" id="SignalP"/>
    </source>
</evidence>
<proteinExistence type="predicted"/>
<dbReference type="Proteomes" id="UP000304148">
    <property type="component" value="Chromosome"/>
</dbReference>
<sequence>MKKLVAVMAMTLTFSTIAATGVYAEQAANTTIGSVTTETIFVDLKQDATLYDSVGGKKVGLLGPQVIYVEASSKDENNITWYRVFTWMGTAWMKDPNAYSKLVAVGPNTTIYNIPNGKQTGNLAAQTLPIINEQIDESGFTWYQINSYQGKAWILNPEQSQRVKLTATTPLYQAIDGKKVGELKPQTVTVRTVKYDAKGKRWANIPTWKGNLWMRW</sequence>
<evidence type="ECO:0000313" key="2">
    <source>
        <dbReference type="EMBL" id="SYX81921.1"/>
    </source>
</evidence>
<name>A0A383R5I0_PAEAL</name>
<gene>
    <name evidence="2" type="ORF">PBLR_10340</name>
</gene>
<feature type="signal peptide" evidence="1">
    <location>
        <begin position="1"/>
        <end position="18"/>
    </location>
</feature>